<evidence type="ECO:0000256" key="9">
    <source>
        <dbReference type="RuleBase" id="RU000587"/>
    </source>
</evidence>
<organism evidence="10 11">
    <name type="scientific">Benzoatithermus flavus</name>
    <dbReference type="NCBI Taxonomy" id="3108223"/>
    <lineage>
        <taxon>Bacteria</taxon>
        <taxon>Pseudomonadati</taxon>
        <taxon>Pseudomonadota</taxon>
        <taxon>Alphaproteobacteria</taxon>
        <taxon>Geminicoccales</taxon>
        <taxon>Geminicoccaceae</taxon>
        <taxon>Benzoatithermus</taxon>
    </lineage>
</organism>
<keyword evidence="6 9" id="KW-0663">Pyridoxal phosphate</keyword>
<evidence type="ECO:0000256" key="2">
    <source>
        <dbReference type="ARBA" id="ARBA00001933"/>
    </source>
</evidence>
<dbReference type="EMBL" id="JBBLZC010000025">
    <property type="protein sequence ID" value="MEK0085366.1"/>
    <property type="molecule type" value="Genomic_DNA"/>
</dbReference>
<dbReference type="Pfam" id="PF00343">
    <property type="entry name" value="Phosphorylase"/>
    <property type="match status" value="1"/>
</dbReference>
<evidence type="ECO:0000256" key="4">
    <source>
        <dbReference type="ARBA" id="ARBA00022676"/>
    </source>
</evidence>
<dbReference type="PROSITE" id="PS00102">
    <property type="entry name" value="PHOSPHORYLASE"/>
    <property type="match status" value="1"/>
</dbReference>
<comment type="caution">
    <text evidence="10">The sequence shown here is derived from an EMBL/GenBank/DDBJ whole genome shotgun (WGS) entry which is preliminary data.</text>
</comment>
<keyword evidence="4 9" id="KW-0328">Glycosyltransferase</keyword>
<dbReference type="Proteomes" id="UP001375743">
    <property type="component" value="Unassembled WGS sequence"/>
</dbReference>
<evidence type="ECO:0000256" key="3">
    <source>
        <dbReference type="ARBA" id="ARBA00006047"/>
    </source>
</evidence>
<dbReference type="InterPro" id="IPR011833">
    <property type="entry name" value="Glycg_phsphrylas"/>
</dbReference>
<comment type="catalytic activity">
    <reaction evidence="1 9">
        <text>[(1-&gt;4)-alpha-D-glucosyl](n) + phosphate = [(1-&gt;4)-alpha-D-glucosyl](n-1) + alpha-D-glucose 1-phosphate</text>
        <dbReference type="Rhea" id="RHEA:41732"/>
        <dbReference type="Rhea" id="RHEA-COMP:9584"/>
        <dbReference type="Rhea" id="RHEA-COMP:9586"/>
        <dbReference type="ChEBI" id="CHEBI:15444"/>
        <dbReference type="ChEBI" id="CHEBI:43474"/>
        <dbReference type="ChEBI" id="CHEBI:58601"/>
        <dbReference type="EC" id="2.4.1.1"/>
    </reaction>
</comment>
<comment type="function">
    <text evidence="8">Phosphorylase is an important allosteric enzyme in carbohydrate metabolism. Enzymes from different sources differ in their regulatory mechanisms and in their natural substrates. However, all known phosphorylases share catalytic and structural properties.</text>
</comment>
<keyword evidence="7 9" id="KW-0119">Carbohydrate metabolism</keyword>
<comment type="function">
    <text evidence="9">Allosteric enzyme that catalyzes the rate-limiting step in glycogen catabolism, the phosphorolytic cleavage of glycogen to produce glucose-1-phosphate, and plays a central role in maintaining cellular and organismal glucose homeostasis.</text>
</comment>
<dbReference type="PIRSF" id="PIRSF000460">
    <property type="entry name" value="Pprylas_GlgP"/>
    <property type="match status" value="1"/>
</dbReference>
<reference evidence="10 11" key="1">
    <citation type="submission" date="2024-01" db="EMBL/GenBank/DDBJ databases">
        <title>Multi-omics insights into the function and evolution of sodium benzoate biodegradation pathways in Benzoatithermus flavus gen. nov., sp. nov. from hot spring.</title>
        <authorList>
            <person name="Hu C.-J."/>
            <person name="Li W.-J."/>
        </authorList>
    </citation>
    <scope>NUCLEOTIDE SEQUENCE [LARGE SCALE GENOMIC DNA]</scope>
    <source>
        <strain evidence="10 11">SYSU G07066</strain>
    </source>
</reference>
<evidence type="ECO:0000313" key="11">
    <source>
        <dbReference type="Proteomes" id="UP001375743"/>
    </source>
</evidence>
<sequence length="820" mass="91832">MFEPAAALSSSRLDRGEFKSAILAKLIYQVGKDPKTATRHDWFVALALAVRDRLVDGWMATTRRTYEADKKRVYYLSLEFLIGRLLADSLRNLGLHEVATAALSELGVDAEQVFKVEPDAALGNGGLGRLAACLLDSMATLGIAAYGYGIRYEHGLFKQGFDDGWQVERPEDWLAFGNPWEFERAEAIYPVRFYGHVREERDASGRRVHRWEGGQRVLAVAYDTPVVGWGGTHINTLRLWSAQSGNLIDLEAFNRGDYMRAVQDQVLSQSISRVLYPNDATEAGQELRLKQEYFFTSASLQDILRRHLSYHPSLASLPDKVAIQLNDTHPAIAVPELMRLLIDEHGLGWDEAWAITRGTIHYTNHTLMPEALERWPVPLVERLLPRHLQLVYEINAHVLSELRARPDNPDPHLAEVSIIDEGYGRSVRMGHLAFLGARRVNGVSALHGELMKETVFRPLHRYFPDRITAITNGVTPRRWLLDCNPELARLISEALGETRWLTALERLEGLVPLAADAAFRERFAAIKRANKARIAAFVARRHDLVLPPEALLDLQIKRIHEYKRQLLNILEAVAAYAEMLDRPDMDYRPRVKIFAGKAAPSYLRAKLIIKLVNDVAAVINQAPVVKGRLKILFLPNYNVSLAEILIPGADLSEQISTAGMEASGTGNMKLALNGALTIGTLDGANIEMRERVGPENIFIFGLTAAQVAARRQNGPAPAEAIAASPRLQRALALIESGHFSPDDPGRFRPLLDDLARFDHFMVTADFDAYASAQRRVAEAYGEPALWWRKAVLNTARMGWFSSDRTVRDYAREIWQVPLGG</sequence>
<dbReference type="CDD" id="cd04300">
    <property type="entry name" value="GT35_Glycogen_Phosphorylase"/>
    <property type="match status" value="1"/>
</dbReference>
<dbReference type="GO" id="GO:0004645">
    <property type="term" value="F:1,4-alpha-oligoglucan phosphorylase activity"/>
    <property type="evidence" value="ECO:0007669"/>
    <property type="project" value="UniProtKB-EC"/>
</dbReference>
<evidence type="ECO:0000256" key="1">
    <source>
        <dbReference type="ARBA" id="ARBA00001275"/>
    </source>
</evidence>
<proteinExistence type="inferred from homology"/>
<keyword evidence="11" id="KW-1185">Reference proteome</keyword>
<dbReference type="InterPro" id="IPR035090">
    <property type="entry name" value="Pyridoxal_P_attach_site"/>
</dbReference>
<comment type="cofactor">
    <cofactor evidence="2 9">
        <name>pyridoxal 5'-phosphate</name>
        <dbReference type="ChEBI" id="CHEBI:597326"/>
    </cofactor>
</comment>
<dbReference type="InterPro" id="IPR000811">
    <property type="entry name" value="Glyco_trans_35"/>
</dbReference>
<accession>A0ABU8XWU7</accession>
<evidence type="ECO:0000256" key="7">
    <source>
        <dbReference type="ARBA" id="ARBA00023277"/>
    </source>
</evidence>
<evidence type="ECO:0000313" key="10">
    <source>
        <dbReference type="EMBL" id="MEK0085366.1"/>
    </source>
</evidence>
<gene>
    <name evidence="10" type="ORF">U1T56_19615</name>
</gene>
<evidence type="ECO:0000256" key="5">
    <source>
        <dbReference type="ARBA" id="ARBA00022679"/>
    </source>
</evidence>
<dbReference type="PANTHER" id="PTHR11468">
    <property type="entry name" value="GLYCOGEN PHOSPHORYLASE"/>
    <property type="match status" value="1"/>
</dbReference>
<dbReference type="Gene3D" id="3.40.50.2000">
    <property type="entry name" value="Glycogen Phosphorylase B"/>
    <property type="match status" value="2"/>
</dbReference>
<dbReference type="SUPFAM" id="SSF53756">
    <property type="entry name" value="UDP-Glycosyltransferase/glycogen phosphorylase"/>
    <property type="match status" value="1"/>
</dbReference>
<name>A0ABU8XWU7_9PROT</name>
<dbReference type="EC" id="2.4.1.1" evidence="9"/>
<dbReference type="PANTHER" id="PTHR11468:SF3">
    <property type="entry name" value="GLYCOGEN PHOSPHORYLASE, LIVER FORM"/>
    <property type="match status" value="1"/>
</dbReference>
<comment type="similarity">
    <text evidence="3 9">Belongs to the glycogen phosphorylase family.</text>
</comment>
<dbReference type="NCBIfam" id="TIGR02093">
    <property type="entry name" value="P_ylase"/>
    <property type="match status" value="1"/>
</dbReference>
<protein>
    <recommendedName>
        <fullName evidence="9">Alpha-1,4 glucan phosphorylase</fullName>
        <ecNumber evidence="9">2.4.1.1</ecNumber>
    </recommendedName>
</protein>
<dbReference type="RefSeq" id="WP_418161213.1">
    <property type="nucleotide sequence ID" value="NZ_JBBLZC010000025.1"/>
</dbReference>
<evidence type="ECO:0000256" key="6">
    <source>
        <dbReference type="ARBA" id="ARBA00022898"/>
    </source>
</evidence>
<keyword evidence="5 9" id="KW-0808">Transferase</keyword>
<evidence type="ECO:0000256" key="8">
    <source>
        <dbReference type="ARBA" id="ARBA00025174"/>
    </source>
</evidence>